<evidence type="ECO:0000313" key="2">
    <source>
        <dbReference type="EMBL" id="MFD1787729.1"/>
    </source>
</evidence>
<gene>
    <name evidence="2" type="ORF">ACFSC3_09100</name>
</gene>
<dbReference type="InterPro" id="IPR023614">
    <property type="entry name" value="Porin_dom_sf"/>
</dbReference>
<dbReference type="EMBL" id="JBHUFC010000003">
    <property type="protein sequence ID" value="MFD1787729.1"/>
    <property type="molecule type" value="Genomic_DNA"/>
</dbReference>
<organism evidence="2 3">
    <name type="scientific">Sphingomonas floccifaciens</name>
    <dbReference type="NCBI Taxonomy" id="1844115"/>
    <lineage>
        <taxon>Bacteria</taxon>
        <taxon>Pseudomonadati</taxon>
        <taxon>Pseudomonadota</taxon>
        <taxon>Alphaproteobacteria</taxon>
        <taxon>Sphingomonadales</taxon>
        <taxon>Sphingomonadaceae</taxon>
        <taxon>Sphingomonas</taxon>
    </lineage>
</organism>
<dbReference type="SUPFAM" id="SSF56935">
    <property type="entry name" value="Porins"/>
    <property type="match status" value="1"/>
</dbReference>
<dbReference type="RefSeq" id="WP_380940093.1">
    <property type="nucleotide sequence ID" value="NZ_JBHUFC010000003.1"/>
</dbReference>
<feature type="chain" id="PRO_5046401005" evidence="1">
    <location>
        <begin position="23"/>
        <end position="245"/>
    </location>
</feature>
<dbReference type="Gene3D" id="2.40.160.10">
    <property type="entry name" value="Porin"/>
    <property type="match status" value="1"/>
</dbReference>
<feature type="signal peptide" evidence="1">
    <location>
        <begin position="1"/>
        <end position="22"/>
    </location>
</feature>
<sequence>MRRFGLLAAGVASVLAGTPALAQSVPSVGVEAATDEVRRGLSWSDGRGALSADIASDIAGFDASARVVTTRDSARHAGADAVVDLDVGGGFDLGALRLRASVTGHLFAGSAIGADYVELGGAGSYTLGPVTLDAGAKYAPGQRSIGGDNLYLYATASGAIIGTPLTATAGIGRTSGSTDDPVRAARLRPAGDYTDWRLGLSYVLRPVTVSVDYVATNIDDRRMVSPLADPDHVGDRFVGRVRVAF</sequence>
<keyword evidence="3" id="KW-1185">Reference proteome</keyword>
<dbReference type="Pfam" id="PF09694">
    <property type="entry name" value="Gcw_chp"/>
    <property type="match status" value="1"/>
</dbReference>
<reference evidence="3" key="1">
    <citation type="journal article" date="2019" name="Int. J. Syst. Evol. Microbiol.">
        <title>The Global Catalogue of Microorganisms (GCM) 10K type strain sequencing project: providing services to taxonomists for standard genome sequencing and annotation.</title>
        <authorList>
            <consortium name="The Broad Institute Genomics Platform"/>
            <consortium name="The Broad Institute Genome Sequencing Center for Infectious Disease"/>
            <person name="Wu L."/>
            <person name="Ma J."/>
        </authorList>
    </citation>
    <scope>NUCLEOTIDE SEQUENCE [LARGE SCALE GENOMIC DNA]</scope>
    <source>
        <strain evidence="3">Q85</strain>
    </source>
</reference>
<dbReference type="Proteomes" id="UP001597283">
    <property type="component" value="Unassembled WGS sequence"/>
</dbReference>
<protein>
    <submittedName>
        <fullName evidence="2">TorF family putative porin</fullName>
    </submittedName>
</protein>
<name>A0ABW4NCJ2_9SPHN</name>
<proteinExistence type="predicted"/>
<comment type="caution">
    <text evidence="2">The sequence shown here is derived from an EMBL/GenBank/DDBJ whole genome shotgun (WGS) entry which is preliminary data.</text>
</comment>
<evidence type="ECO:0000256" key="1">
    <source>
        <dbReference type="SAM" id="SignalP"/>
    </source>
</evidence>
<accession>A0ABW4NCJ2</accession>
<evidence type="ECO:0000313" key="3">
    <source>
        <dbReference type="Proteomes" id="UP001597283"/>
    </source>
</evidence>
<dbReference type="InterPro" id="IPR010239">
    <property type="entry name" value="CHP02001"/>
</dbReference>
<keyword evidence="1" id="KW-0732">Signal</keyword>